<dbReference type="SUPFAM" id="SSF52440">
    <property type="entry name" value="PreATP-grasp domain"/>
    <property type="match status" value="1"/>
</dbReference>
<evidence type="ECO:0000313" key="11">
    <source>
        <dbReference type="Proteomes" id="UP000051450"/>
    </source>
</evidence>
<dbReference type="GO" id="GO:0004075">
    <property type="term" value="F:biotin carboxylase activity"/>
    <property type="evidence" value="ECO:0007669"/>
    <property type="project" value="UniProtKB-EC"/>
</dbReference>
<dbReference type="PROSITE" id="PS50979">
    <property type="entry name" value="BC"/>
    <property type="match status" value="1"/>
</dbReference>
<dbReference type="InterPro" id="IPR005482">
    <property type="entry name" value="Biotin_COase_C"/>
</dbReference>
<keyword evidence="6" id="KW-0092">Biotin</keyword>
<dbReference type="SUPFAM" id="SSF51246">
    <property type="entry name" value="Rudiment single hybrid motif"/>
    <property type="match status" value="1"/>
</dbReference>
<protein>
    <recommendedName>
        <fullName evidence="1">biotin carboxylase</fullName>
        <ecNumber evidence="1">6.3.4.14</ecNumber>
    </recommendedName>
</protein>
<dbReference type="InterPro" id="IPR011054">
    <property type="entry name" value="Rudment_hybrid_motif"/>
</dbReference>
<dbReference type="EMBL" id="AZDI01000005">
    <property type="protein sequence ID" value="KRK45695.1"/>
    <property type="molecule type" value="Genomic_DNA"/>
</dbReference>
<evidence type="ECO:0000259" key="8">
    <source>
        <dbReference type="PROSITE" id="PS50975"/>
    </source>
</evidence>
<keyword evidence="3 7" id="KW-0547">Nucleotide-binding</keyword>
<evidence type="ECO:0000313" key="10">
    <source>
        <dbReference type="EMBL" id="KRK45695.1"/>
    </source>
</evidence>
<evidence type="ECO:0000256" key="7">
    <source>
        <dbReference type="PROSITE-ProRule" id="PRU00409"/>
    </source>
</evidence>
<keyword evidence="11" id="KW-1185">Reference proteome</keyword>
<dbReference type="STRING" id="1423719.FC66_GL001154"/>
<dbReference type="Pfam" id="PF00289">
    <property type="entry name" value="Biotin_carb_N"/>
    <property type="match status" value="1"/>
</dbReference>
<dbReference type="AlphaFoldDB" id="A0A0R1HHC8"/>
<evidence type="ECO:0000256" key="3">
    <source>
        <dbReference type="ARBA" id="ARBA00022741"/>
    </source>
</evidence>
<accession>A0A0R1HHC8</accession>
<dbReference type="GO" id="GO:0005524">
    <property type="term" value="F:ATP binding"/>
    <property type="evidence" value="ECO:0007669"/>
    <property type="project" value="UniProtKB-UniRule"/>
</dbReference>
<dbReference type="FunFam" id="3.30.1490.20:FF:000003">
    <property type="entry name" value="acetyl-CoA carboxylase isoform X1"/>
    <property type="match status" value="1"/>
</dbReference>
<evidence type="ECO:0000259" key="9">
    <source>
        <dbReference type="PROSITE" id="PS50979"/>
    </source>
</evidence>
<dbReference type="FunFam" id="3.40.50.20:FF:000010">
    <property type="entry name" value="Propionyl-CoA carboxylase subunit alpha"/>
    <property type="match status" value="1"/>
</dbReference>
<dbReference type="Gene3D" id="3.30.470.20">
    <property type="entry name" value="ATP-grasp fold, B domain"/>
    <property type="match status" value="1"/>
</dbReference>
<dbReference type="SMART" id="SM00878">
    <property type="entry name" value="Biotin_carb_C"/>
    <property type="match status" value="1"/>
</dbReference>
<dbReference type="InterPro" id="IPR050856">
    <property type="entry name" value="Biotin_carboxylase_complex"/>
</dbReference>
<dbReference type="PATRIC" id="fig|1423719.4.peg.1175"/>
<dbReference type="GO" id="GO:0046872">
    <property type="term" value="F:metal ion binding"/>
    <property type="evidence" value="ECO:0007669"/>
    <property type="project" value="InterPro"/>
</dbReference>
<dbReference type="Proteomes" id="UP000051450">
    <property type="component" value="Unassembled WGS sequence"/>
</dbReference>
<comment type="caution">
    <text evidence="10">The sequence shown here is derived from an EMBL/GenBank/DDBJ whole genome shotgun (WGS) entry which is preliminary data.</text>
</comment>
<dbReference type="PANTHER" id="PTHR18866:SF33">
    <property type="entry name" value="METHYLCROTONOYL-COA CARBOXYLASE SUBUNIT ALPHA, MITOCHONDRIAL-RELATED"/>
    <property type="match status" value="1"/>
</dbReference>
<dbReference type="InterPro" id="IPR005481">
    <property type="entry name" value="BC-like_N"/>
</dbReference>
<proteinExistence type="predicted"/>
<dbReference type="PROSITE" id="PS00866">
    <property type="entry name" value="CPSASE_1"/>
    <property type="match status" value="1"/>
</dbReference>
<dbReference type="PROSITE" id="PS50975">
    <property type="entry name" value="ATP_GRASP"/>
    <property type="match status" value="1"/>
</dbReference>
<dbReference type="EC" id="6.3.4.14" evidence="1"/>
<feature type="domain" description="ATP-grasp" evidence="8">
    <location>
        <begin position="123"/>
        <end position="317"/>
    </location>
</feature>
<keyword evidence="4 7" id="KW-0067">ATP-binding</keyword>
<dbReference type="PROSITE" id="PS00867">
    <property type="entry name" value="CPSASE_2"/>
    <property type="match status" value="1"/>
</dbReference>
<organism evidence="10 11">
    <name type="scientific">Dellaglioa algida DSM 15638</name>
    <dbReference type="NCBI Taxonomy" id="1423719"/>
    <lineage>
        <taxon>Bacteria</taxon>
        <taxon>Bacillati</taxon>
        <taxon>Bacillota</taxon>
        <taxon>Bacilli</taxon>
        <taxon>Lactobacillales</taxon>
        <taxon>Lactobacillaceae</taxon>
        <taxon>Dellaglioa</taxon>
    </lineage>
</organism>
<dbReference type="Pfam" id="PF02785">
    <property type="entry name" value="Biotin_carb_C"/>
    <property type="match status" value="1"/>
</dbReference>
<keyword evidence="2" id="KW-0436">Ligase</keyword>
<dbReference type="InterPro" id="IPR016185">
    <property type="entry name" value="PreATP-grasp_dom_sf"/>
</dbReference>
<keyword evidence="5" id="KW-0464">Manganese</keyword>
<dbReference type="PANTHER" id="PTHR18866">
    <property type="entry name" value="CARBOXYLASE:PYRUVATE/ACETYL-COA/PROPIONYL-COA CARBOXYLASE"/>
    <property type="match status" value="1"/>
</dbReference>
<sequence length="432" mass="48034">MSQLFQKILIANRGEVAERIIRACQKLKIQTVAVYSTVDAQSRFVELANEKICIGSAPAKKSYLNRESLLMAALNLNVDAIHPGYGFLSEDAQFAEMCAECGITFIGPESGLIRQLADKDKSRLLAIEQGVPVIPGSDLITFDDELIMQAKEIGFPLLIKAAHGGGGKGIRAIKQEADLLLGAEIVQQEAKSSFAAGSFYLEKKLVHARHIEVQILGDGQHVQVLGDRDCSLQNHRQKVIEESPSTVLTDEQRSQLYKYTRQLIENQHYVGLGTIEFLFAENKFYFLEMNTRLQVEHGVTEETVKMDVVQQQLLVADGKDVTNADVMMNGHAIECRLTLSPCVTNEITQFDFPTNIRVETGYRVGDKISAYYDGLLAKIICHAETRKLAIIKMKKALEAIHVSGIETNLMQLKTIVSSQEFMENTISIDSKI</sequence>
<dbReference type="InterPro" id="IPR005479">
    <property type="entry name" value="CPAse_ATP-bd"/>
</dbReference>
<dbReference type="Pfam" id="PF02786">
    <property type="entry name" value="CPSase_L_D2"/>
    <property type="match status" value="1"/>
</dbReference>
<evidence type="ECO:0000256" key="5">
    <source>
        <dbReference type="ARBA" id="ARBA00023211"/>
    </source>
</evidence>
<feature type="domain" description="Biotin carboxylation" evidence="9">
    <location>
        <begin position="4"/>
        <end position="432"/>
    </location>
</feature>
<dbReference type="InterPro" id="IPR011761">
    <property type="entry name" value="ATP-grasp"/>
</dbReference>
<evidence type="ECO:0000256" key="1">
    <source>
        <dbReference type="ARBA" id="ARBA00013263"/>
    </source>
</evidence>
<reference evidence="10 11" key="1">
    <citation type="journal article" date="2015" name="Genome Announc.">
        <title>Expanding the biotechnology potential of lactobacilli through comparative genomics of 213 strains and associated genera.</title>
        <authorList>
            <person name="Sun Z."/>
            <person name="Harris H.M."/>
            <person name="McCann A."/>
            <person name="Guo C."/>
            <person name="Argimon S."/>
            <person name="Zhang W."/>
            <person name="Yang X."/>
            <person name="Jeffery I.B."/>
            <person name="Cooney J.C."/>
            <person name="Kagawa T.F."/>
            <person name="Liu W."/>
            <person name="Song Y."/>
            <person name="Salvetti E."/>
            <person name="Wrobel A."/>
            <person name="Rasinkangas P."/>
            <person name="Parkhill J."/>
            <person name="Rea M.C."/>
            <person name="O'Sullivan O."/>
            <person name="Ritari J."/>
            <person name="Douillard F.P."/>
            <person name="Paul Ross R."/>
            <person name="Yang R."/>
            <person name="Briner A.E."/>
            <person name="Felis G.E."/>
            <person name="de Vos W.M."/>
            <person name="Barrangou R."/>
            <person name="Klaenhammer T.R."/>
            <person name="Caufield P.W."/>
            <person name="Cui Y."/>
            <person name="Zhang H."/>
            <person name="O'Toole P.W."/>
        </authorList>
    </citation>
    <scope>NUCLEOTIDE SEQUENCE [LARGE SCALE GENOMIC DNA]</scope>
    <source>
        <strain evidence="10 11">DSM 15638</strain>
    </source>
</reference>
<dbReference type="InterPro" id="IPR011764">
    <property type="entry name" value="Biotin_carboxylation_dom"/>
</dbReference>
<dbReference type="SUPFAM" id="SSF56059">
    <property type="entry name" value="Glutathione synthetase ATP-binding domain-like"/>
    <property type="match status" value="1"/>
</dbReference>
<evidence type="ECO:0000256" key="6">
    <source>
        <dbReference type="ARBA" id="ARBA00023267"/>
    </source>
</evidence>
<name>A0A0R1HHC8_9LACO</name>
<evidence type="ECO:0000256" key="4">
    <source>
        <dbReference type="ARBA" id="ARBA00022840"/>
    </source>
</evidence>
<evidence type="ECO:0000256" key="2">
    <source>
        <dbReference type="ARBA" id="ARBA00022598"/>
    </source>
</evidence>
<gene>
    <name evidence="10" type="ORF">FC66_GL001154</name>
</gene>